<evidence type="ECO:0000313" key="3">
    <source>
        <dbReference type="EMBL" id="RAQ97448.1"/>
    </source>
</evidence>
<feature type="compositionally biased region" description="Polar residues" evidence="1">
    <location>
        <begin position="400"/>
        <end position="431"/>
    </location>
</feature>
<keyword evidence="4" id="KW-1185">Reference proteome</keyword>
<comment type="caution">
    <text evidence="3">The sequence shown here is derived from an EMBL/GenBank/DDBJ whole genome shotgun (WGS) entry which is preliminary data.</text>
</comment>
<dbReference type="AlphaFoldDB" id="A0A328VHM2"/>
<organism evidence="3 4">
    <name type="scientific">Thermogemmatispora tikiterensis</name>
    <dbReference type="NCBI Taxonomy" id="1825093"/>
    <lineage>
        <taxon>Bacteria</taxon>
        <taxon>Bacillati</taxon>
        <taxon>Chloroflexota</taxon>
        <taxon>Ktedonobacteria</taxon>
        <taxon>Thermogemmatisporales</taxon>
        <taxon>Thermogemmatisporaceae</taxon>
        <taxon>Thermogemmatispora</taxon>
    </lineage>
</organism>
<reference evidence="3 4" key="1">
    <citation type="submission" date="2016-08" db="EMBL/GenBank/DDBJ databases">
        <title>Analysis of Carbohydrate Active Enzymes in Thermogemmatispora T81 Reveals Carbohydrate Degradation Ability.</title>
        <authorList>
            <person name="Tomazini A."/>
            <person name="Lal S."/>
            <person name="Stott M."/>
            <person name="Henrissat B."/>
            <person name="Polikarpov I."/>
            <person name="Sparling R."/>
            <person name="Levin D.B."/>
        </authorList>
    </citation>
    <scope>NUCLEOTIDE SEQUENCE [LARGE SCALE GENOMIC DNA]</scope>
    <source>
        <strain evidence="3 4">T81</strain>
    </source>
</reference>
<name>A0A328VHM2_9CHLR</name>
<dbReference type="EMBL" id="MCIF01000002">
    <property type="protein sequence ID" value="RAQ97448.1"/>
    <property type="molecule type" value="Genomic_DNA"/>
</dbReference>
<feature type="region of interest" description="Disordered" evidence="1">
    <location>
        <begin position="394"/>
        <end position="431"/>
    </location>
</feature>
<keyword evidence="2" id="KW-0472">Membrane</keyword>
<gene>
    <name evidence="3" type="ORF">A4R35_18060</name>
</gene>
<keyword evidence="2" id="KW-1133">Transmembrane helix</keyword>
<evidence type="ECO:0000256" key="1">
    <source>
        <dbReference type="SAM" id="MobiDB-lite"/>
    </source>
</evidence>
<keyword evidence="2" id="KW-0812">Transmembrane</keyword>
<accession>A0A328VHM2</accession>
<evidence type="ECO:0000313" key="4">
    <source>
        <dbReference type="Proteomes" id="UP000248706"/>
    </source>
</evidence>
<evidence type="ECO:0000256" key="2">
    <source>
        <dbReference type="SAM" id="Phobius"/>
    </source>
</evidence>
<protein>
    <submittedName>
        <fullName evidence="3">Uncharacterized protein</fullName>
    </submittedName>
</protein>
<feature type="transmembrane region" description="Helical" evidence="2">
    <location>
        <begin position="117"/>
        <end position="147"/>
    </location>
</feature>
<dbReference type="Proteomes" id="UP000248706">
    <property type="component" value="Unassembled WGS sequence"/>
</dbReference>
<proteinExistence type="predicted"/>
<sequence>MSEFEEQAENRECRDAVSFSFGGRRVTLPPDFSEEEVAFAQELDTLFSLPEEEIPPYFVHTLLESEDPRFAPVDSGFEQRIRARVFQRLKLQRRLFNLEERRLWKELVRGVGLSRRLLLASASLLLFMILTMVITAPSFASGLVILLQGVQSGVYPVHGPLTRPVVSSPLNATTGHNDQVSLLAVQRELHFPLYWPAEVPDHYVLRNIYLYSDHVRDWPVWTDGPMVEFRYSLMAPGSPWHDASELAIREFKPQGQVYQVVEADAIHPLQVDSQGRAAAIYIEGQWVTINTYARRWIYNGHCELLTQRDGVVFWIAGQCSPQTGLNVEALLSVANSLQVLLVQHLLHTGVSLVSATALNRYLPGPFDGVILSLSLDSSLDSPYLRLVGPDQPADSLGQAKISSSHGSPVQSHQSAGGHTTAVSSQTSQHHS</sequence>